<organism evidence="3 4">
    <name type="scientific">Belnapia arida</name>
    <dbReference type="NCBI Taxonomy" id="2804533"/>
    <lineage>
        <taxon>Bacteria</taxon>
        <taxon>Pseudomonadati</taxon>
        <taxon>Pseudomonadota</taxon>
        <taxon>Alphaproteobacteria</taxon>
        <taxon>Acetobacterales</taxon>
        <taxon>Roseomonadaceae</taxon>
        <taxon>Belnapia</taxon>
    </lineage>
</organism>
<dbReference type="SUPFAM" id="SSF53850">
    <property type="entry name" value="Periplasmic binding protein-like II"/>
    <property type="match status" value="1"/>
</dbReference>
<evidence type="ECO:0000313" key="3">
    <source>
        <dbReference type="EMBL" id="MBL6080015.1"/>
    </source>
</evidence>
<dbReference type="Gene3D" id="3.40.190.150">
    <property type="entry name" value="Bordetella uptake gene, domain 1"/>
    <property type="match status" value="1"/>
</dbReference>
<proteinExistence type="inferred from homology"/>
<dbReference type="CDD" id="cd07012">
    <property type="entry name" value="PBP2_Bug_TTT"/>
    <property type="match status" value="1"/>
</dbReference>
<gene>
    <name evidence="3" type="ORF">JMJ56_18500</name>
</gene>
<dbReference type="Pfam" id="PF03401">
    <property type="entry name" value="TctC"/>
    <property type="match status" value="1"/>
</dbReference>
<reference evidence="3 4" key="1">
    <citation type="submission" date="2021-01" db="EMBL/GenBank/DDBJ databases">
        <title>Belnapia mucosa sp. nov. and Belnapia arida sp. nov., isolated from the Tabernas Desert (Almeria, Spain).</title>
        <authorList>
            <person name="Molina-Menor E."/>
            <person name="Vidal-Verdu A."/>
            <person name="Calonge A."/>
            <person name="Satari L."/>
            <person name="Pereto J."/>
            <person name="Porcar M."/>
        </authorList>
    </citation>
    <scope>NUCLEOTIDE SEQUENCE [LARGE SCALE GENOMIC DNA]</scope>
    <source>
        <strain evidence="3 4">T18</strain>
    </source>
</reference>
<accession>A0ABS1U5Q7</accession>
<dbReference type="InterPro" id="IPR042100">
    <property type="entry name" value="Bug_dom1"/>
</dbReference>
<evidence type="ECO:0000313" key="4">
    <source>
        <dbReference type="Proteomes" id="UP000660885"/>
    </source>
</evidence>
<dbReference type="PIRSF" id="PIRSF017082">
    <property type="entry name" value="YflP"/>
    <property type="match status" value="1"/>
</dbReference>
<feature type="region of interest" description="Disordered" evidence="2">
    <location>
        <begin position="1"/>
        <end position="21"/>
    </location>
</feature>
<dbReference type="EMBL" id="JAETWB010000010">
    <property type="protein sequence ID" value="MBL6080015.1"/>
    <property type="molecule type" value="Genomic_DNA"/>
</dbReference>
<dbReference type="PANTHER" id="PTHR42928:SF5">
    <property type="entry name" value="BLR1237 PROTEIN"/>
    <property type="match status" value="1"/>
</dbReference>
<dbReference type="InterPro" id="IPR005064">
    <property type="entry name" value="BUG"/>
</dbReference>
<evidence type="ECO:0000256" key="1">
    <source>
        <dbReference type="ARBA" id="ARBA00006987"/>
    </source>
</evidence>
<protein>
    <submittedName>
        <fullName evidence="3">Tripartite tricarboxylate transporter substrate binding protein</fullName>
    </submittedName>
</protein>
<keyword evidence="4" id="KW-1185">Reference proteome</keyword>
<dbReference type="PANTHER" id="PTHR42928">
    <property type="entry name" value="TRICARBOXYLATE-BINDING PROTEIN"/>
    <property type="match status" value="1"/>
</dbReference>
<sequence length="348" mass="36209">MPIRDGRPCGPATTRKPQAGPLVTHRRGLLAAPALALALRPPRAGAQGRYPSRPIQLLVPWAAGGGTDAVARMVAALLERDLGQPIVVVNRTGGQGVVGHAAIAGAAPDGHTIGMLTLEIAMMHWVGLTEITPRSYTPIALLNQDPAAVLVNATSPHADIRALAEALRAAPPRRIKGSGSGRGGSWHLALVGWLRAMGLGAEHVLWVPVEGAALGMQELAAGGIDLAACSLPEGRSMVDARRVRPLVVMAAERNAAFPEVPTLKEALGIDYAAGLWRGIAGPLGLPAEVRQVLGAALDRVYRSEEFQAFMTTRGFGMSFADAAGFAAFMDRSDAAMGQALRDVGLAKG</sequence>
<name>A0ABS1U5Q7_9PROT</name>
<evidence type="ECO:0000256" key="2">
    <source>
        <dbReference type="SAM" id="MobiDB-lite"/>
    </source>
</evidence>
<comment type="similarity">
    <text evidence="1">Belongs to the UPF0065 (bug) family.</text>
</comment>
<dbReference type="Proteomes" id="UP000660885">
    <property type="component" value="Unassembled WGS sequence"/>
</dbReference>
<comment type="caution">
    <text evidence="3">The sequence shown here is derived from an EMBL/GenBank/DDBJ whole genome shotgun (WGS) entry which is preliminary data.</text>
</comment>
<dbReference type="Gene3D" id="3.40.190.10">
    <property type="entry name" value="Periplasmic binding protein-like II"/>
    <property type="match status" value="1"/>
</dbReference>